<sequence length="230" mass="25441">MKSLIVFVLIGFACANAQTVDFLIDNVVLPAIDSITGNTQNFITSTLMNLVLGWLFNGKRDLNVQQVQQVILQVQSLFNQYKDKIDQLVSGFSSQIQNLFNIFTLAGPARSHVRVNYIKTIGEVEIKIKEESLALLNSLYQLFQQFFGQNFAVLLGSQSRKTFGSVTNVINSLTSAITQVLENYGEQLLQTAANISGLSAPLLTNLQQQLSGQASNLLQQIQQAINQLQN</sequence>
<gene>
    <name evidence="2" type="ORF">OXX778_LOCUS5564</name>
</gene>
<evidence type="ECO:0000256" key="1">
    <source>
        <dbReference type="SAM" id="SignalP"/>
    </source>
</evidence>
<organism evidence="2 3">
    <name type="scientific">Brachionus calyciflorus</name>
    <dbReference type="NCBI Taxonomy" id="104777"/>
    <lineage>
        <taxon>Eukaryota</taxon>
        <taxon>Metazoa</taxon>
        <taxon>Spiralia</taxon>
        <taxon>Gnathifera</taxon>
        <taxon>Rotifera</taxon>
        <taxon>Eurotatoria</taxon>
        <taxon>Monogononta</taxon>
        <taxon>Pseudotrocha</taxon>
        <taxon>Ploima</taxon>
        <taxon>Brachionidae</taxon>
        <taxon>Brachionus</taxon>
    </lineage>
</organism>
<evidence type="ECO:0000313" key="3">
    <source>
        <dbReference type="Proteomes" id="UP000663879"/>
    </source>
</evidence>
<reference evidence="2" key="1">
    <citation type="submission" date="2021-02" db="EMBL/GenBank/DDBJ databases">
        <authorList>
            <person name="Nowell W R."/>
        </authorList>
    </citation>
    <scope>NUCLEOTIDE SEQUENCE</scope>
    <source>
        <strain evidence="2">Ploen Becks lab</strain>
    </source>
</reference>
<dbReference type="OrthoDB" id="10427007at2759"/>
<evidence type="ECO:0000313" key="2">
    <source>
        <dbReference type="EMBL" id="CAF0783008.1"/>
    </source>
</evidence>
<protein>
    <submittedName>
        <fullName evidence="2">Uncharacterized protein</fullName>
    </submittedName>
</protein>
<dbReference type="EMBL" id="CAJNOC010000614">
    <property type="protein sequence ID" value="CAF0783008.1"/>
    <property type="molecule type" value="Genomic_DNA"/>
</dbReference>
<name>A0A813RJP3_9BILA</name>
<keyword evidence="1" id="KW-0732">Signal</keyword>
<dbReference type="Proteomes" id="UP000663879">
    <property type="component" value="Unassembled WGS sequence"/>
</dbReference>
<dbReference type="AlphaFoldDB" id="A0A813RJP3"/>
<keyword evidence="3" id="KW-1185">Reference proteome</keyword>
<comment type="caution">
    <text evidence="2">The sequence shown here is derived from an EMBL/GenBank/DDBJ whole genome shotgun (WGS) entry which is preliminary data.</text>
</comment>
<proteinExistence type="predicted"/>
<accession>A0A813RJP3</accession>
<feature type="signal peptide" evidence="1">
    <location>
        <begin position="1"/>
        <end position="17"/>
    </location>
</feature>
<feature type="chain" id="PRO_5032819067" evidence="1">
    <location>
        <begin position="18"/>
        <end position="230"/>
    </location>
</feature>